<dbReference type="PANTHER" id="PTHR11066">
    <property type="entry name" value="ACYL-COA THIOESTERASE"/>
    <property type="match status" value="1"/>
</dbReference>
<dbReference type="InterPro" id="IPR003703">
    <property type="entry name" value="Acyl_CoA_thio"/>
</dbReference>
<dbReference type="GO" id="GO:0006637">
    <property type="term" value="P:acyl-CoA metabolic process"/>
    <property type="evidence" value="ECO:0007669"/>
    <property type="project" value="InterPro"/>
</dbReference>
<dbReference type="AlphaFoldDB" id="A0A8H7ZBS4"/>
<dbReference type="GeneID" id="93653606"/>
<gene>
    <name evidence="5" type="ORF">I9W82_004977</name>
</gene>
<dbReference type="Gene3D" id="2.40.160.210">
    <property type="entry name" value="Acyl-CoA thioesterase, double hotdog domain"/>
    <property type="match status" value="1"/>
</dbReference>
<keyword evidence="2" id="KW-0378">Hydrolase</keyword>
<dbReference type="InterPro" id="IPR049450">
    <property type="entry name" value="ACOT8-like_C"/>
</dbReference>
<comment type="similarity">
    <text evidence="1">Belongs to the C/M/P thioester hydrolase family.</text>
</comment>
<dbReference type="Pfam" id="PF20789">
    <property type="entry name" value="4HBT_3C"/>
    <property type="match status" value="1"/>
</dbReference>
<sequence length="296" mass="33686">MPEVTAEKVLPPLDAKAEFDVVQIDKQTYRGVKPLRKPSKEVRGVFGGNIVAQSILVAMRSAPGYTPNSAHTYFLKAVNEETPLTWKVEELSTGKSFATRELFAYQDDLVVFSGIVSLTTKNSASKTGHKDSSKIEYNVPIAKTLSAEGLKDVPAAYASHPLFVYQKILEEQKDKDTYSFQLRWGIKGDPHFHQELKNANQEFKYVGLSVLTDWIGVTFLIPHVGIKVPPKFETSIDHNVYYHEDDFDMDQWFSYTLRFKWISNDRALVKADIYTEDKKHIVSIIQERLYVTSSKL</sequence>
<dbReference type="CDD" id="cd03444">
    <property type="entry name" value="Thioesterase_II_repeat1"/>
    <property type="match status" value="1"/>
</dbReference>
<evidence type="ECO:0000259" key="3">
    <source>
        <dbReference type="Pfam" id="PF13622"/>
    </source>
</evidence>
<dbReference type="InterPro" id="IPR029069">
    <property type="entry name" value="HotDog_dom_sf"/>
</dbReference>
<proteinExistence type="inferred from homology"/>
<dbReference type="OrthoDB" id="68328at2759"/>
<comment type="caution">
    <text evidence="5">The sequence shown here is derived from an EMBL/GenBank/DDBJ whole genome shotgun (WGS) entry which is preliminary data.</text>
</comment>
<dbReference type="GO" id="GO:0047617">
    <property type="term" value="F:fatty acyl-CoA hydrolase activity"/>
    <property type="evidence" value="ECO:0007669"/>
    <property type="project" value="InterPro"/>
</dbReference>
<dbReference type="GO" id="GO:0009062">
    <property type="term" value="P:fatty acid catabolic process"/>
    <property type="evidence" value="ECO:0007669"/>
    <property type="project" value="TreeGrafter"/>
</dbReference>
<dbReference type="EMBL" id="JAEOAQ010000007">
    <property type="protein sequence ID" value="KAG5417344.1"/>
    <property type="molecule type" value="Genomic_DNA"/>
</dbReference>
<dbReference type="InterPro" id="IPR049449">
    <property type="entry name" value="TesB_ACOT8-like_N"/>
</dbReference>
<dbReference type="SUPFAM" id="SSF54637">
    <property type="entry name" value="Thioesterase/thiol ester dehydrase-isomerase"/>
    <property type="match status" value="2"/>
</dbReference>
<evidence type="ECO:0000259" key="4">
    <source>
        <dbReference type="Pfam" id="PF20789"/>
    </source>
</evidence>
<evidence type="ECO:0000313" key="6">
    <source>
        <dbReference type="Proteomes" id="UP000669133"/>
    </source>
</evidence>
<evidence type="ECO:0000256" key="2">
    <source>
        <dbReference type="ARBA" id="ARBA00022801"/>
    </source>
</evidence>
<feature type="domain" description="Acyl-CoA thioesterase-like C-terminal" evidence="4">
    <location>
        <begin position="229"/>
        <end position="287"/>
    </location>
</feature>
<accession>A0A8H7ZBS4</accession>
<name>A0A8H7ZBS4_9ASCO</name>
<evidence type="ECO:0000313" key="5">
    <source>
        <dbReference type="EMBL" id="KAG5417344.1"/>
    </source>
</evidence>
<dbReference type="InterPro" id="IPR042171">
    <property type="entry name" value="Acyl-CoA_hotdog"/>
</dbReference>
<feature type="domain" description="Acyl-CoA thioesterase-like N-terminal HotDog" evidence="3">
    <location>
        <begin position="42"/>
        <end position="118"/>
    </location>
</feature>
<organism evidence="5 6">
    <name type="scientific">Candida metapsilosis</name>
    <dbReference type="NCBI Taxonomy" id="273372"/>
    <lineage>
        <taxon>Eukaryota</taxon>
        <taxon>Fungi</taxon>
        <taxon>Dikarya</taxon>
        <taxon>Ascomycota</taxon>
        <taxon>Saccharomycotina</taxon>
        <taxon>Pichiomycetes</taxon>
        <taxon>Debaryomycetaceae</taxon>
        <taxon>Candida/Lodderomyces clade</taxon>
        <taxon>Candida</taxon>
    </lineage>
</organism>
<dbReference type="GO" id="GO:0005782">
    <property type="term" value="C:peroxisomal matrix"/>
    <property type="evidence" value="ECO:0007669"/>
    <property type="project" value="UniProtKB-SubCell"/>
</dbReference>
<reference evidence="5 6" key="1">
    <citation type="submission" date="2020-12" db="EMBL/GenBank/DDBJ databases">
        <title>Effect of drift, selection, and recombination on the evolution of hybrid genomes in Candida yeast pathogens.</title>
        <authorList>
            <person name="Mixao V."/>
            <person name="Ksiezopolska E."/>
            <person name="Saus E."/>
            <person name="Boekhout T."/>
            <person name="Gacser A."/>
            <person name="Gabaldon T."/>
        </authorList>
    </citation>
    <scope>NUCLEOTIDE SEQUENCE [LARGE SCALE GENOMIC DNA]</scope>
    <source>
        <strain evidence="5 6">BP57</strain>
    </source>
</reference>
<dbReference type="RefSeq" id="XP_067546460.1">
    <property type="nucleotide sequence ID" value="XM_067694105.1"/>
</dbReference>
<dbReference type="Pfam" id="PF13622">
    <property type="entry name" value="4HBT_3"/>
    <property type="match status" value="1"/>
</dbReference>
<dbReference type="Proteomes" id="UP000669133">
    <property type="component" value="Unassembled WGS sequence"/>
</dbReference>
<dbReference type="PANTHER" id="PTHR11066:SF34">
    <property type="entry name" value="ACYL-COENZYME A THIOESTERASE 8"/>
    <property type="match status" value="1"/>
</dbReference>
<keyword evidence="6" id="KW-1185">Reference proteome</keyword>
<evidence type="ECO:0000256" key="1">
    <source>
        <dbReference type="ARBA" id="ARBA00006538"/>
    </source>
</evidence>
<protein>
    <submittedName>
        <fullName evidence="5">Uncharacterized protein</fullName>
    </submittedName>
</protein>
<dbReference type="CDD" id="cd03445">
    <property type="entry name" value="Thioesterase_II_repeat2"/>
    <property type="match status" value="1"/>
</dbReference>